<dbReference type="Proteomes" id="UP000003100">
    <property type="component" value="Unassembled WGS sequence"/>
</dbReference>
<evidence type="ECO:0000313" key="2">
    <source>
        <dbReference type="Proteomes" id="UP000003100"/>
    </source>
</evidence>
<dbReference type="AlphaFoldDB" id="C0CRP5"/>
<reference evidence="1 2" key="2">
    <citation type="submission" date="2009-02" db="EMBL/GenBank/DDBJ databases">
        <title>Draft genome sequence of Blautia hydrogenotrophica DSM 10507 (Ruminococcus hydrogenotrophicus DSM 10507).</title>
        <authorList>
            <person name="Sudarsanam P."/>
            <person name="Ley R."/>
            <person name="Guruge J."/>
            <person name="Turnbaugh P.J."/>
            <person name="Mahowald M."/>
            <person name="Liep D."/>
            <person name="Gordon J."/>
        </authorList>
    </citation>
    <scope>NUCLEOTIDE SEQUENCE [LARGE SCALE GENOMIC DNA]</scope>
    <source>
        <strain evidence="2">DSM 10507 / JCM 14656 / S5a33</strain>
    </source>
</reference>
<name>C0CRP5_BLAHS</name>
<comment type="caution">
    <text evidence="1">The sequence shown here is derived from an EMBL/GenBank/DDBJ whole genome shotgun (WGS) entry which is preliminary data.</text>
</comment>
<sequence>MDSNFYIGYILNKCFAVREALINAIAVSGPIDFLLKVFIL</sequence>
<organism evidence="1 2">
    <name type="scientific">Blautia hydrogenotrophica (strain DSM 10507 / JCM 14656 / S5a33)</name>
    <name type="common">Ruminococcus hydrogenotrophicus</name>
    <dbReference type="NCBI Taxonomy" id="476272"/>
    <lineage>
        <taxon>Bacteria</taxon>
        <taxon>Bacillati</taxon>
        <taxon>Bacillota</taxon>
        <taxon>Clostridia</taxon>
        <taxon>Lachnospirales</taxon>
        <taxon>Lachnospiraceae</taxon>
        <taxon>Blautia</taxon>
    </lineage>
</organism>
<protein>
    <submittedName>
        <fullName evidence="1">Uncharacterized protein</fullName>
    </submittedName>
</protein>
<keyword evidence="2" id="KW-1185">Reference proteome</keyword>
<accession>C0CRP5</accession>
<gene>
    <name evidence="1" type="ORF">RUMHYD_03559</name>
</gene>
<dbReference type="HOGENOM" id="CLU_3285694_0_0_9"/>
<dbReference type="EMBL" id="ACBZ01000188">
    <property type="protein sequence ID" value="EEG47567.1"/>
    <property type="molecule type" value="Genomic_DNA"/>
</dbReference>
<dbReference type="PATRIC" id="fig|476272.21.peg.238"/>
<proteinExistence type="predicted"/>
<evidence type="ECO:0000313" key="1">
    <source>
        <dbReference type="EMBL" id="EEG47567.1"/>
    </source>
</evidence>
<reference evidence="1 2" key="1">
    <citation type="submission" date="2009-01" db="EMBL/GenBank/DDBJ databases">
        <authorList>
            <person name="Fulton L."/>
            <person name="Clifton S."/>
            <person name="Fulton B."/>
            <person name="Xu J."/>
            <person name="Minx P."/>
            <person name="Pepin K.H."/>
            <person name="Johnson M."/>
            <person name="Bhonagiri V."/>
            <person name="Nash W.E."/>
            <person name="Mardis E.R."/>
            <person name="Wilson R.K."/>
        </authorList>
    </citation>
    <scope>NUCLEOTIDE SEQUENCE [LARGE SCALE GENOMIC DNA]</scope>
    <source>
        <strain evidence="2">DSM 10507 / JCM 14656 / S5a33</strain>
    </source>
</reference>